<reference evidence="4 5" key="1">
    <citation type="submission" date="2018-08" db="EMBL/GenBank/DDBJ databases">
        <title>A genome reference for cultivated species of the human gut microbiota.</title>
        <authorList>
            <person name="Zou Y."/>
            <person name="Xue W."/>
            <person name="Luo G."/>
        </authorList>
    </citation>
    <scope>NUCLEOTIDE SEQUENCE [LARGE SCALE GENOMIC DNA]</scope>
    <source>
        <strain evidence="4 5">AF48-16</strain>
    </source>
</reference>
<evidence type="ECO:0000256" key="1">
    <source>
        <dbReference type="SAM" id="MobiDB-lite"/>
    </source>
</evidence>
<protein>
    <submittedName>
        <fullName evidence="4">WxL domain-containing protein</fullName>
    </submittedName>
</protein>
<dbReference type="Pfam" id="PF13731">
    <property type="entry name" value="WxL"/>
    <property type="match status" value="1"/>
</dbReference>
<evidence type="ECO:0000313" key="4">
    <source>
        <dbReference type="EMBL" id="RHK05741.1"/>
    </source>
</evidence>
<accession>A0A415EQW8</accession>
<sequence>MKKTTWVFLSLAVLAAASAATEVSAAEAASYTSNGAVDFIPNTDPTNPVNPENPDPENPVNPVDPTDPDGPNPGTNGPLSIDYASSLDFGVNKISNKNEVYYARAQGYLNDDDTVSTLKTANYVQVTDNRGSNAGWRLSVKQNGQFKNESTLNQELTGSVITLTSPAVKSNAIGVTAPVAEATITLDAEGAESVVMTAANQTGAGTWVNAWGSVETVTEIDKDGQEVQADVTKAVALSVPGSTPKDAVSYTTTLTWVLSDTPGTEG</sequence>
<dbReference type="InterPro" id="IPR027994">
    <property type="entry name" value="WxL_dom"/>
</dbReference>
<feature type="domain" description="WxL" evidence="3">
    <location>
        <begin position="27"/>
        <end position="262"/>
    </location>
</feature>
<feature type="region of interest" description="Disordered" evidence="1">
    <location>
        <begin position="35"/>
        <end position="80"/>
    </location>
</feature>
<dbReference type="EMBL" id="QRMZ01000016">
    <property type="protein sequence ID" value="RHK05741.1"/>
    <property type="molecule type" value="Genomic_DNA"/>
</dbReference>
<evidence type="ECO:0000256" key="2">
    <source>
        <dbReference type="SAM" id="SignalP"/>
    </source>
</evidence>
<evidence type="ECO:0000313" key="5">
    <source>
        <dbReference type="Proteomes" id="UP000286288"/>
    </source>
</evidence>
<comment type="caution">
    <text evidence="4">The sequence shown here is derived from an EMBL/GenBank/DDBJ whole genome shotgun (WGS) entry which is preliminary data.</text>
</comment>
<name>A0A415EQW8_ENTCA</name>
<proteinExistence type="predicted"/>
<keyword evidence="2" id="KW-0732">Signal</keyword>
<evidence type="ECO:0000259" key="3">
    <source>
        <dbReference type="Pfam" id="PF13731"/>
    </source>
</evidence>
<feature type="chain" id="PRO_5019543460" evidence="2">
    <location>
        <begin position="26"/>
        <end position="266"/>
    </location>
</feature>
<feature type="compositionally biased region" description="Low complexity" evidence="1">
    <location>
        <begin position="41"/>
        <end position="50"/>
    </location>
</feature>
<dbReference type="AlphaFoldDB" id="A0A415EQW8"/>
<organism evidence="4 5">
    <name type="scientific">Enterococcus casseliflavus</name>
    <name type="common">Enterococcus flavescens</name>
    <dbReference type="NCBI Taxonomy" id="37734"/>
    <lineage>
        <taxon>Bacteria</taxon>
        <taxon>Bacillati</taxon>
        <taxon>Bacillota</taxon>
        <taxon>Bacilli</taxon>
        <taxon>Lactobacillales</taxon>
        <taxon>Enterococcaceae</taxon>
        <taxon>Enterococcus</taxon>
    </lineage>
</organism>
<feature type="signal peptide" evidence="2">
    <location>
        <begin position="1"/>
        <end position="25"/>
    </location>
</feature>
<dbReference type="Proteomes" id="UP000286288">
    <property type="component" value="Unassembled WGS sequence"/>
</dbReference>
<gene>
    <name evidence="4" type="ORF">DW084_12475</name>
</gene>